<keyword evidence="1" id="KW-0732">Signal</keyword>
<keyword evidence="3" id="KW-1185">Reference proteome</keyword>
<evidence type="ECO:0000256" key="1">
    <source>
        <dbReference type="SAM" id="SignalP"/>
    </source>
</evidence>
<evidence type="ECO:0000313" key="2">
    <source>
        <dbReference type="EMBL" id="MBC3806856.1"/>
    </source>
</evidence>
<gene>
    <name evidence="2" type="ORF">H8K52_05775</name>
</gene>
<protein>
    <submittedName>
        <fullName evidence="2">Phosphate starvation-inducible protein PsiF</fullName>
    </submittedName>
</protein>
<dbReference type="RefSeq" id="WP_186921940.1">
    <property type="nucleotide sequence ID" value="NZ_JACOFW010000004.1"/>
</dbReference>
<organism evidence="2 3">
    <name type="scientific">Undibacterium seohonense</name>
    <dbReference type="NCBI Taxonomy" id="1344950"/>
    <lineage>
        <taxon>Bacteria</taxon>
        <taxon>Pseudomonadati</taxon>
        <taxon>Pseudomonadota</taxon>
        <taxon>Betaproteobacteria</taxon>
        <taxon>Burkholderiales</taxon>
        <taxon>Oxalobacteraceae</taxon>
        <taxon>Undibacterium</taxon>
    </lineage>
</organism>
<accession>A0ABR6X1X1</accession>
<reference evidence="2 3" key="1">
    <citation type="submission" date="2020-08" db="EMBL/GenBank/DDBJ databases">
        <title>Novel species isolated from subtropical streams in China.</title>
        <authorList>
            <person name="Lu H."/>
        </authorList>
    </citation>
    <scope>NUCLEOTIDE SEQUENCE [LARGE SCALE GENOMIC DNA]</scope>
    <source>
        <strain evidence="2 3">KACC 16656</strain>
    </source>
</reference>
<dbReference type="EMBL" id="JACOFW010000004">
    <property type="protein sequence ID" value="MBC3806856.1"/>
    <property type="molecule type" value="Genomic_DNA"/>
</dbReference>
<feature type="signal peptide" evidence="1">
    <location>
        <begin position="1"/>
        <end position="19"/>
    </location>
</feature>
<dbReference type="InterPro" id="IPR011690">
    <property type="entry name" value="P_starv_induced_PsiF"/>
</dbReference>
<name>A0ABR6X1X1_9BURK</name>
<sequence>MKKIVLAIALICPALMAHATTAQQSKMTTCNKDATGKKGDERKAFMKECLSAKPVAEEKTLTTQQDKMKTCNADAKGMKGDERKKFMSGCLKK</sequence>
<evidence type="ECO:0000313" key="3">
    <source>
        <dbReference type="Proteomes" id="UP000648257"/>
    </source>
</evidence>
<dbReference type="Pfam" id="PF07769">
    <property type="entry name" value="PsiF_repeat"/>
    <property type="match status" value="2"/>
</dbReference>
<feature type="chain" id="PRO_5046068419" evidence="1">
    <location>
        <begin position="20"/>
        <end position="93"/>
    </location>
</feature>
<comment type="caution">
    <text evidence="2">The sequence shown here is derived from an EMBL/GenBank/DDBJ whole genome shotgun (WGS) entry which is preliminary data.</text>
</comment>
<proteinExistence type="predicted"/>
<dbReference type="Proteomes" id="UP000648257">
    <property type="component" value="Unassembled WGS sequence"/>
</dbReference>